<name>A0ABS9PYD8_9MICO</name>
<dbReference type="InterPro" id="IPR006094">
    <property type="entry name" value="Oxid_FAD_bind_N"/>
</dbReference>
<accession>A0ABS9PYD8</accession>
<keyword evidence="2" id="KW-0285">Flavoprotein</keyword>
<dbReference type="InterPro" id="IPR004113">
    <property type="entry name" value="FAD-bd_oxidored_4_C"/>
</dbReference>
<comment type="cofactor">
    <cofactor evidence="1">
        <name>FAD</name>
        <dbReference type="ChEBI" id="CHEBI:57692"/>
    </cofactor>
</comment>
<dbReference type="PANTHER" id="PTHR42934">
    <property type="entry name" value="GLYCOLATE OXIDASE SUBUNIT GLCD"/>
    <property type="match status" value="1"/>
</dbReference>
<evidence type="ECO:0000259" key="5">
    <source>
        <dbReference type="PROSITE" id="PS51387"/>
    </source>
</evidence>
<feature type="domain" description="FAD-binding PCMH-type" evidence="5">
    <location>
        <begin position="36"/>
        <end position="215"/>
    </location>
</feature>
<dbReference type="Proteomes" id="UP001521931">
    <property type="component" value="Unassembled WGS sequence"/>
</dbReference>
<evidence type="ECO:0000256" key="4">
    <source>
        <dbReference type="ARBA" id="ARBA00023002"/>
    </source>
</evidence>
<dbReference type="PANTHER" id="PTHR42934:SF2">
    <property type="entry name" value="GLYCOLATE OXIDASE SUBUNIT GLCD"/>
    <property type="match status" value="1"/>
</dbReference>
<keyword evidence="4" id="KW-0560">Oxidoreductase</keyword>
<dbReference type="Pfam" id="PF01565">
    <property type="entry name" value="FAD_binding_4"/>
    <property type="match status" value="1"/>
</dbReference>
<protein>
    <submittedName>
        <fullName evidence="6">FAD-binding protein</fullName>
    </submittedName>
</protein>
<dbReference type="EMBL" id="JAKRCV010000003">
    <property type="protein sequence ID" value="MCG7320617.1"/>
    <property type="molecule type" value="Genomic_DNA"/>
</dbReference>
<evidence type="ECO:0000256" key="3">
    <source>
        <dbReference type="ARBA" id="ARBA00022827"/>
    </source>
</evidence>
<dbReference type="Pfam" id="PF02913">
    <property type="entry name" value="FAD-oxidase_C"/>
    <property type="match status" value="1"/>
</dbReference>
<dbReference type="InterPro" id="IPR016166">
    <property type="entry name" value="FAD-bd_PCMH"/>
</dbReference>
<dbReference type="InterPro" id="IPR016169">
    <property type="entry name" value="FAD-bd_PCMH_sub2"/>
</dbReference>
<dbReference type="PROSITE" id="PS51387">
    <property type="entry name" value="FAD_PCMH"/>
    <property type="match status" value="1"/>
</dbReference>
<comment type="caution">
    <text evidence="6">The sequence shown here is derived from an EMBL/GenBank/DDBJ whole genome shotgun (WGS) entry which is preliminary data.</text>
</comment>
<proteinExistence type="predicted"/>
<dbReference type="InterPro" id="IPR016164">
    <property type="entry name" value="FAD-linked_Oxase-like_C"/>
</dbReference>
<evidence type="ECO:0000313" key="6">
    <source>
        <dbReference type="EMBL" id="MCG7320617.1"/>
    </source>
</evidence>
<dbReference type="Gene3D" id="3.30.465.10">
    <property type="match status" value="1"/>
</dbReference>
<evidence type="ECO:0000313" key="7">
    <source>
        <dbReference type="Proteomes" id="UP001521931"/>
    </source>
</evidence>
<reference evidence="6 7" key="1">
    <citation type="submission" date="2022-02" db="EMBL/GenBank/DDBJ databases">
        <title>Uncovering new skin microbiome diversity through culturing and metagenomics.</title>
        <authorList>
            <person name="Conlan S."/>
            <person name="Deming C."/>
            <person name="Nisc Comparative Sequencing Program N."/>
            <person name="Segre J.A."/>
        </authorList>
    </citation>
    <scope>NUCLEOTIDE SEQUENCE [LARGE SCALE GENOMIC DNA]</scope>
    <source>
        <strain evidence="6 7">ACRQZ</strain>
    </source>
</reference>
<dbReference type="InterPro" id="IPR051914">
    <property type="entry name" value="FAD-linked_OxidoTrans_Type4"/>
</dbReference>
<evidence type="ECO:0000256" key="1">
    <source>
        <dbReference type="ARBA" id="ARBA00001974"/>
    </source>
</evidence>
<gene>
    <name evidence="6" type="ORF">MHL29_01745</name>
</gene>
<organism evidence="6 7">
    <name type="scientific">Arsenicicoccus bolidensis</name>
    <dbReference type="NCBI Taxonomy" id="229480"/>
    <lineage>
        <taxon>Bacteria</taxon>
        <taxon>Bacillati</taxon>
        <taxon>Actinomycetota</taxon>
        <taxon>Actinomycetes</taxon>
        <taxon>Micrococcales</taxon>
        <taxon>Intrasporangiaceae</taxon>
        <taxon>Arsenicicoccus</taxon>
    </lineage>
</organism>
<evidence type="ECO:0000256" key="2">
    <source>
        <dbReference type="ARBA" id="ARBA00022630"/>
    </source>
</evidence>
<dbReference type="SUPFAM" id="SSF55103">
    <property type="entry name" value="FAD-linked oxidases, C-terminal domain"/>
    <property type="match status" value="1"/>
</dbReference>
<dbReference type="Gene3D" id="1.10.45.10">
    <property type="entry name" value="Vanillyl-alcohol Oxidase, Chain A, domain 4"/>
    <property type="match status" value="1"/>
</dbReference>
<dbReference type="InterPro" id="IPR036318">
    <property type="entry name" value="FAD-bd_PCMH-like_sf"/>
</dbReference>
<dbReference type="RefSeq" id="WP_239261716.1">
    <property type="nucleotide sequence ID" value="NZ_JAKRCV010000003.1"/>
</dbReference>
<dbReference type="Gene3D" id="3.30.70.2740">
    <property type="match status" value="1"/>
</dbReference>
<keyword evidence="3" id="KW-0274">FAD</keyword>
<dbReference type="InterPro" id="IPR016171">
    <property type="entry name" value="Vanillyl_alc_oxidase_C-sub2"/>
</dbReference>
<sequence length="482" mass="50117">MTITAHRLVPPALQAAALTDPATLSRHALDAALGIPEPRDFTLVRARDTGDVVEALRWAAAERIPVVPQGARTGLAGGAVPLEGGLALNLEAMATIEDVDEVEGLALVQAGVITSDLKAAASGVGLHYGPDPASVAISTIGGNVATNAGGLCCLKYGATSDAIRALEVVLPGGEVIRTGHRTAKGVAGLDLTGLFVGSEGCLGVVTRVWARLVPRPDDPTTVLATFPTLREGCEAIVALRRERHRPNLLEIMDGPTVGAIRAYGEHVGSGDYGFPSGVQAALLVQSDRPGHAAEDAARYAAVCADAGATSVSVSGSREESDTLMAGRRVISPALDGLGHNLTEDMCVPVRHLAEFIEQGYAVGERHGTRIVTAGHGGDGNLHPTVYFDPADPDAVRRAHDAVTDLVDEALRLGGTITGEHGVGILKSDWLERELGTAEIERQRGLKAFFDPLGIMNPGRVLWPATPMNAPAPQQASRDGMTA</sequence>
<dbReference type="SUPFAM" id="SSF56176">
    <property type="entry name" value="FAD-binding/transporter-associated domain-like"/>
    <property type="match status" value="1"/>
</dbReference>
<keyword evidence="7" id="KW-1185">Reference proteome</keyword>